<gene>
    <name evidence="8" type="ORF">Slati_3113200</name>
</gene>
<dbReference type="PANTHER" id="PTHR31221:SF334">
    <property type="entry name" value="WRKY TRANSCRIPTION FACTOR 57-RELATED"/>
    <property type="match status" value="1"/>
</dbReference>
<comment type="caution">
    <text evidence="8">The sequence shown here is derived from an EMBL/GenBank/DDBJ whole genome shotgun (WGS) entry which is preliminary data.</text>
</comment>
<dbReference type="InterPro" id="IPR003657">
    <property type="entry name" value="WRKY_dom"/>
</dbReference>
<reference evidence="8" key="1">
    <citation type="submission" date="2020-06" db="EMBL/GenBank/DDBJ databases">
        <authorList>
            <person name="Li T."/>
            <person name="Hu X."/>
            <person name="Zhang T."/>
            <person name="Song X."/>
            <person name="Zhang H."/>
            <person name="Dai N."/>
            <person name="Sheng W."/>
            <person name="Hou X."/>
            <person name="Wei L."/>
        </authorList>
    </citation>
    <scope>NUCLEOTIDE SEQUENCE</scope>
    <source>
        <strain evidence="8">KEN1</strain>
        <tissue evidence="8">Leaf</tissue>
    </source>
</reference>
<reference evidence="8" key="2">
    <citation type="journal article" date="2024" name="Plant">
        <title>Genomic evolution and insights into agronomic trait innovations of Sesamum species.</title>
        <authorList>
            <person name="Miao H."/>
            <person name="Wang L."/>
            <person name="Qu L."/>
            <person name="Liu H."/>
            <person name="Sun Y."/>
            <person name="Le M."/>
            <person name="Wang Q."/>
            <person name="Wei S."/>
            <person name="Zheng Y."/>
            <person name="Lin W."/>
            <person name="Duan Y."/>
            <person name="Cao H."/>
            <person name="Xiong S."/>
            <person name="Wang X."/>
            <person name="Wei L."/>
            <person name="Li C."/>
            <person name="Ma Q."/>
            <person name="Ju M."/>
            <person name="Zhao R."/>
            <person name="Li G."/>
            <person name="Mu C."/>
            <person name="Tian Q."/>
            <person name="Mei H."/>
            <person name="Zhang T."/>
            <person name="Gao T."/>
            <person name="Zhang H."/>
        </authorList>
    </citation>
    <scope>NUCLEOTIDE SEQUENCE</scope>
    <source>
        <strain evidence="8">KEN1</strain>
    </source>
</reference>
<feature type="domain" description="WRKY" evidence="7">
    <location>
        <begin position="167"/>
        <end position="232"/>
    </location>
</feature>
<protein>
    <submittedName>
        <fullName evidence="8">WRKY transcription factor 57</fullName>
    </submittedName>
</protein>
<evidence type="ECO:0000256" key="6">
    <source>
        <dbReference type="SAM" id="MobiDB-lite"/>
    </source>
</evidence>
<evidence type="ECO:0000256" key="1">
    <source>
        <dbReference type="ARBA" id="ARBA00004123"/>
    </source>
</evidence>
<dbReference type="InterPro" id="IPR044810">
    <property type="entry name" value="WRKY_plant"/>
</dbReference>
<keyword evidence="5" id="KW-0539">Nucleus</keyword>
<organism evidence="8">
    <name type="scientific">Sesamum latifolium</name>
    <dbReference type="NCBI Taxonomy" id="2727402"/>
    <lineage>
        <taxon>Eukaryota</taxon>
        <taxon>Viridiplantae</taxon>
        <taxon>Streptophyta</taxon>
        <taxon>Embryophyta</taxon>
        <taxon>Tracheophyta</taxon>
        <taxon>Spermatophyta</taxon>
        <taxon>Magnoliopsida</taxon>
        <taxon>eudicotyledons</taxon>
        <taxon>Gunneridae</taxon>
        <taxon>Pentapetalae</taxon>
        <taxon>asterids</taxon>
        <taxon>lamiids</taxon>
        <taxon>Lamiales</taxon>
        <taxon>Pedaliaceae</taxon>
        <taxon>Sesamum</taxon>
    </lineage>
</organism>
<comment type="subcellular location">
    <subcellularLocation>
        <location evidence="1">Nucleus</location>
    </subcellularLocation>
</comment>
<dbReference type="SUPFAM" id="SSF118290">
    <property type="entry name" value="WRKY DNA-binding domain"/>
    <property type="match status" value="1"/>
</dbReference>
<proteinExistence type="predicted"/>
<dbReference type="PANTHER" id="PTHR31221">
    <property type="entry name" value="WRKY TRANSCRIPTION FACTOR PROTEIN 1-RELATED"/>
    <property type="match status" value="1"/>
</dbReference>
<sequence>MAGKEIKADPEFRASSSWEFGRHGSDVVSDHGYFFGIDYRESSILSEFGWNIPAEPAGFVDLDRIEPDLAGGGPADGFVSVDSSAPRGHDDMSYNIMEPMAGEEKVEAASVSASPSKSSSSSEDPAERPTDSAADAGNPPSDTASKSKKKVQMKRIRQPRFAFVTKSEVDHLEDGYRWRKYGQKAVKNSPFPRSYYRCTNSKCTVKKRVERSYEDPSVVITTYEGQHCHHSVGYPRPALNLITPHQVQDPAAFATYSTPSTITTRPLPQQNSLHITQLRPRSHQLGKGTGRASHGVDDHHQGASSEADLVGQGLLGDIVPPGMRKG</sequence>
<dbReference type="GO" id="GO:0005634">
    <property type="term" value="C:nucleus"/>
    <property type="evidence" value="ECO:0007669"/>
    <property type="project" value="UniProtKB-SubCell"/>
</dbReference>
<evidence type="ECO:0000256" key="5">
    <source>
        <dbReference type="ARBA" id="ARBA00023242"/>
    </source>
</evidence>
<accession>A0AAW2UWB5</accession>
<evidence type="ECO:0000256" key="3">
    <source>
        <dbReference type="ARBA" id="ARBA00023125"/>
    </source>
</evidence>
<evidence type="ECO:0000259" key="7">
    <source>
        <dbReference type="PROSITE" id="PS50811"/>
    </source>
</evidence>
<name>A0AAW2UWB5_9LAMI</name>
<evidence type="ECO:0000313" key="8">
    <source>
        <dbReference type="EMBL" id="KAL0420903.1"/>
    </source>
</evidence>
<keyword evidence="2" id="KW-0805">Transcription regulation</keyword>
<dbReference type="AlphaFoldDB" id="A0AAW2UWB5"/>
<evidence type="ECO:0000256" key="2">
    <source>
        <dbReference type="ARBA" id="ARBA00023015"/>
    </source>
</evidence>
<dbReference type="FunFam" id="2.20.25.80:FF:000003">
    <property type="entry name" value="WRKY transcription factor 57"/>
    <property type="match status" value="1"/>
</dbReference>
<feature type="compositionally biased region" description="Low complexity" evidence="6">
    <location>
        <begin position="108"/>
        <end position="123"/>
    </location>
</feature>
<keyword evidence="3" id="KW-0238">DNA-binding</keyword>
<dbReference type="Pfam" id="PF03106">
    <property type="entry name" value="WRKY"/>
    <property type="match status" value="1"/>
</dbReference>
<feature type="region of interest" description="Disordered" evidence="6">
    <location>
        <begin position="70"/>
        <end position="154"/>
    </location>
</feature>
<dbReference type="SMART" id="SM00774">
    <property type="entry name" value="WRKY"/>
    <property type="match status" value="1"/>
</dbReference>
<dbReference type="InterPro" id="IPR036576">
    <property type="entry name" value="WRKY_dom_sf"/>
</dbReference>
<dbReference type="Gene3D" id="2.20.25.80">
    <property type="entry name" value="WRKY domain"/>
    <property type="match status" value="1"/>
</dbReference>
<evidence type="ECO:0000256" key="4">
    <source>
        <dbReference type="ARBA" id="ARBA00023163"/>
    </source>
</evidence>
<feature type="region of interest" description="Disordered" evidence="6">
    <location>
        <begin position="281"/>
        <end position="326"/>
    </location>
</feature>
<dbReference type="EMBL" id="JACGWN010000011">
    <property type="protein sequence ID" value="KAL0420903.1"/>
    <property type="molecule type" value="Genomic_DNA"/>
</dbReference>
<keyword evidence="4" id="KW-0804">Transcription</keyword>
<dbReference type="GO" id="GO:0043565">
    <property type="term" value="F:sequence-specific DNA binding"/>
    <property type="evidence" value="ECO:0007669"/>
    <property type="project" value="InterPro"/>
</dbReference>
<dbReference type="PROSITE" id="PS50811">
    <property type="entry name" value="WRKY"/>
    <property type="match status" value="1"/>
</dbReference>
<dbReference type="GO" id="GO:0003700">
    <property type="term" value="F:DNA-binding transcription factor activity"/>
    <property type="evidence" value="ECO:0007669"/>
    <property type="project" value="InterPro"/>
</dbReference>